<proteinExistence type="predicted"/>
<name>W4LP82_ENTF1</name>
<dbReference type="PANTHER" id="PTHR19328:SF13">
    <property type="entry name" value="HIPL1 PROTEIN"/>
    <property type="match status" value="1"/>
</dbReference>
<dbReference type="InterPro" id="IPR011041">
    <property type="entry name" value="Quinoprot_gluc/sorb_DH_b-prop"/>
</dbReference>
<organism evidence="3 4">
    <name type="scientific">Entotheonella factor</name>
    <dbReference type="NCBI Taxonomy" id="1429438"/>
    <lineage>
        <taxon>Bacteria</taxon>
        <taxon>Pseudomonadati</taxon>
        <taxon>Nitrospinota/Tectimicrobiota group</taxon>
        <taxon>Candidatus Tectimicrobiota</taxon>
        <taxon>Candidatus Entotheonellia</taxon>
        <taxon>Candidatus Entotheonellales</taxon>
        <taxon>Candidatus Entotheonellaceae</taxon>
        <taxon>Candidatus Entotheonella</taxon>
    </lineage>
</organism>
<evidence type="ECO:0000256" key="1">
    <source>
        <dbReference type="SAM" id="MobiDB-lite"/>
    </source>
</evidence>
<keyword evidence="4" id="KW-1185">Reference proteome</keyword>
<dbReference type="SUPFAM" id="SSF50952">
    <property type="entry name" value="Soluble quinoprotein glucose dehydrogenase"/>
    <property type="match status" value="1"/>
</dbReference>
<dbReference type="Gene3D" id="2.120.10.30">
    <property type="entry name" value="TolB, C-terminal domain"/>
    <property type="match status" value="1"/>
</dbReference>
<dbReference type="EMBL" id="AZHW01000470">
    <property type="protein sequence ID" value="ETW99221.1"/>
    <property type="molecule type" value="Genomic_DNA"/>
</dbReference>
<evidence type="ECO:0000259" key="2">
    <source>
        <dbReference type="Pfam" id="PF07995"/>
    </source>
</evidence>
<feature type="domain" description="Glucose/Sorbosone dehydrogenase" evidence="2">
    <location>
        <begin position="100"/>
        <end position="213"/>
    </location>
</feature>
<dbReference type="InterPro" id="IPR012938">
    <property type="entry name" value="Glc/Sorbosone_DH"/>
</dbReference>
<dbReference type="Proteomes" id="UP000019141">
    <property type="component" value="Unassembled WGS sequence"/>
</dbReference>
<sequence>MAFHPDFNRPDMPGYGKLYTSFLEQRPDNPSDFFYLGGRSGGRDVESDSVLVEWTFDHDAGQVDPQSYRGLFRIWMPFFDHPIKQAKFNPYAQPDSEDYGLLYVSHGDSSPKPSTDDDPQGLDNALGKIIRINPLPLGDESYTIPAINPFASSEDPEVLKEIYAYGLRNVHTFSFNPADDGAIHFLAGDIGRNNIEEINHILPGGNYGWPKREGTFVHRQLPDDDADAGYITGVEELPGNDANFDYIYPVAQYDHNAELSEISSGNAIASGFVIRNGSDPNLHNQLIFANFSRRDGNIYHADFEEMLAAITQLDAMDANRDEPAELTQAMVHQLRLSLDHDNNPNTRPRGFDDFLELLGDTRSDIRFGQGAAGEMYISSKRNGTIYLVTNTVPGHIRQ</sequence>
<protein>
    <recommendedName>
        <fullName evidence="2">Glucose/Sorbosone dehydrogenase domain-containing protein</fullName>
    </recommendedName>
</protein>
<dbReference type="AlphaFoldDB" id="W4LP82"/>
<dbReference type="HOGENOM" id="CLU_012344_1_0_7"/>
<dbReference type="PANTHER" id="PTHR19328">
    <property type="entry name" value="HEDGEHOG-INTERACTING PROTEIN"/>
    <property type="match status" value="1"/>
</dbReference>
<evidence type="ECO:0000313" key="4">
    <source>
        <dbReference type="Proteomes" id="UP000019141"/>
    </source>
</evidence>
<comment type="caution">
    <text evidence="3">The sequence shown here is derived from an EMBL/GenBank/DDBJ whole genome shotgun (WGS) entry which is preliminary data.</text>
</comment>
<feature type="region of interest" description="Disordered" evidence="1">
    <location>
        <begin position="102"/>
        <end position="123"/>
    </location>
</feature>
<dbReference type="InterPro" id="IPR011042">
    <property type="entry name" value="6-blade_b-propeller_TolB-like"/>
</dbReference>
<gene>
    <name evidence="3" type="ORF">ETSY1_15800</name>
</gene>
<reference evidence="3 4" key="1">
    <citation type="journal article" date="2014" name="Nature">
        <title>An environmental bacterial taxon with a large and distinct metabolic repertoire.</title>
        <authorList>
            <person name="Wilson M.C."/>
            <person name="Mori T."/>
            <person name="Ruckert C."/>
            <person name="Uria A.R."/>
            <person name="Helf M.J."/>
            <person name="Takada K."/>
            <person name="Gernert C."/>
            <person name="Steffens U.A."/>
            <person name="Heycke N."/>
            <person name="Schmitt S."/>
            <person name="Rinke C."/>
            <person name="Helfrich E.J."/>
            <person name="Brachmann A.O."/>
            <person name="Gurgui C."/>
            <person name="Wakimoto T."/>
            <person name="Kracht M."/>
            <person name="Crusemann M."/>
            <person name="Hentschel U."/>
            <person name="Abe I."/>
            <person name="Matsunaga S."/>
            <person name="Kalinowski J."/>
            <person name="Takeyama H."/>
            <person name="Piel J."/>
        </authorList>
    </citation>
    <scope>NUCLEOTIDE SEQUENCE [LARGE SCALE GENOMIC DNA]</scope>
    <source>
        <strain evidence="4">TSY1</strain>
    </source>
</reference>
<accession>W4LP82</accession>
<dbReference type="Pfam" id="PF07995">
    <property type="entry name" value="GSDH"/>
    <property type="match status" value="1"/>
</dbReference>
<evidence type="ECO:0000313" key="3">
    <source>
        <dbReference type="EMBL" id="ETW99221.1"/>
    </source>
</evidence>